<evidence type="ECO:0000313" key="1">
    <source>
        <dbReference type="EMBL" id="MCQ5343065.1"/>
    </source>
</evidence>
<evidence type="ECO:0000313" key="2">
    <source>
        <dbReference type="Proteomes" id="UP001206692"/>
    </source>
</evidence>
<reference evidence="1 2" key="1">
    <citation type="submission" date="2022-06" db="EMBL/GenBank/DDBJ databases">
        <title>Isolation of gut microbiota from human fecal samples.</title>
        <authorList>
            <person name="Pamer E.G."/>
            <person name="Barat B."/>
            <person name="Waligurski E."/>
            <person name="Medina S."/>
            <person name="Paddock L."/>
            <person name="Mostad J."/>
        </authorList>
    </citation>
    <scope>NUCLEOTIDE SEQUENCE [LARGE SCALE GENOMIC DNA]</scope>
    <source>
        <strain evidence="1 2">DFI.1.1</strain>
    </source>
</reference>
<name>A0ABT1ST60_9FIRM</name>
<gene>
    <name evidence="1" type="ORF">NE675_08535</name>
</gene>
<proteinExistence type="predicted"/>
<dbReference type="RefSeq" id="WP_062412429.1">
    <property type="nucleotide sequence ID" value="NZ_JAJCIO010000006.1"/>
</dbReference>
<dbReference type="EMBL" id="JANGEW010000015">
    <property type="protein sequence ID" value="MCQ5343065.1"/>
    <property type="molecule type" value="Genomic_DNA"/>
</dbReference>
<comment type="caution">
    <text evidence="1">The sequence shown here is derived from an EMBL/GenBank/DDBJ whole genome shotgun (WGS) entry which is preliminary data.</text>
</comment>
<accession>A0ABT1ST60</accession>
<sequence length="268" mass="31305">MFTLYYFEGPGYEIFPLRTRLNDIFTYQAQHAVNKYPDLADLGIELDDLSFEFDDGSHDLVHILDALEGPKDIWHGGAVCEDISPDACRQLRNGKWSMAVNVEGGNCHDLWDLMLRKWAPNCRYYYLAYGDLRDGEAESNDLKHRYFSGDYAVRANLSKNTPEALYQLFSRHTMYQRPYFSLIYRAGDTHFSTWPRQELYRELLTLVPMPELSPDDLADVVASTIGSPLSDGRWGTRVIIRRIHYRLREPHHYFMPVLEELRQKGQLR</sequence>
<protein>
    <submittedName>
        <fullName evidence="1">Uncharacterized protein</fullName>
    </submittedName>
</protein>
<organism evidence="1 2">
    <name type="scientific">Megasphaera massiliensis</name>
    <dbReference type="NCBI Taxonomy" id="1232428"/>
    <lineage>
        <taxon>Bacteria</taxon>
        <taxon>Bacillati</taxon>
        <taxon>Bacillota</taxon>
        <taxon>Negativicutes</taxon>
        <taxon>Veillonellales</taxon>
        <taxon>Veillonellaceae</taxon>
        <taxon>Megasphaera</taxon>
    </lineage>
</organism>
<dbReference type="Proteomes" id="UP001206692">
    <property type="component" value="Unassembled WGS sequence"/>
</dbReference>
<keyword evidence="2" id="KW-1185">Reference proteome</keyword>